<dbReference type="SUPFAM" id="SSF54523">
    <property type="entry name" value="Pili subunits"/>
    <property type="match status" value="1"/>
</dbReference>
<comment type="subcellular location">
    <subcellularLocation>
        <location evidence="1">Membrane</location>
        <topology evidence="1">Single-pass membrane protein</topology>
    </subcellularLocation>
</comment>
<evidence type="ECO:0000313" key="6">
    <source>
        <dbReference type="Proteomes" id="UP001318920"/>
    </source>
</evidence>
<proteinExistence type="predicted"/>
<feature type="transmembrane region" description="Helical" evidence="3">
    <location>
        <begin position="12"/>
        <end position="32"/>
    </location>
</feature>
<protein>
    <submittedName>
        <fullName evidence="5">Type II secretion system protein</fullName>
    </submittedName>
</protein>
<gene>
    <name evidence="5" type="ORF">I6M80_17885</name>
</gene>
<evidence type="ECO:0000256" key="1">
    <source>
        <dbReference type="ARBA" id="ARBA00004167"/>
    </source>
</evidence>
<feature type="compositionally biased region" description="Basic and acidic residues" evidence="2">
    <location>
        <begin position="65"/>
        <end position="75"/>
    </location>
</feature>
<dbReference type="EMBL" id="JADWNA010000011">
    <property type="protein sequence ID" value="MBJ8392102.1"/>
    <property type="molecule type" value="Genomic_DNA"/>
</dbReference>
<keyword evidence="6" id="KW-1185">Reference proteome</keyword>
<feature type="domain" description="CofB-like pilin" evidence="4">
    <location>
        <begin position="43"/>
        <end position="270"/>
    </location>
</feature>
<comment type="caution">
    <text evidence="5">The sequence shown here is derived from an EMBL/GenBank/DDBJ whole genome shotgun (WGS) entry which is preliminary data.</text>
</comment>
<keyword evidence="3" id="KW-1133">Transmembrane helix</keyword>
<evidence type="ECO:0000256" key="2">
    <source>
        <dbReference type="SAM" id="MobiDB-lite"/>
    </source>
</evidence>
<dbReference type="RefSeq" id="WP_110496738.1">
    <property type="nucleotide sequence ID" value="NZ_JADWNA010000011.1"/>
</dbReference>
<dbReference type="InterPro" id="IPR045584">
    <property type="entry name" value="Pilin-like"/>
</dbReference>
<keyword evidence="3" id="KW-0812">Transmembrane</keyword>
<evidence type="ECO:0000256" key="3">
    <source>
        <dbReference type="SAM" id="Phobius"/>
    </source>
</evidence>
<dbReference type="Pfam" id="PF07963">
    <property type="entry name" value="N_methyl"/>
    <property type="match status" value="1"/>
</dbReference>
<dbReference type="NCBIfam" id="TIGR02532">
    <property type="entry name" value="IV_pilin_GFxxxE"/>
    <property type="match status" value="1"/>
</dbReference>
<name>A0ABS1A8F4_9ENTR</name>
<sequence>MRSRNHQAGFSLLEVIVVLAIIGGALAMYTNYARKQAAKEMRQTIANALVQEMKGVMNYLRDDTLQTKDGEKDNPLYEDTQGSSTDSQYRYRITNNVTDIDTGTGTNYFLWGEGANQQKQQRYLFISKSCNVSLKSTFELTQEYLPCSLVTAAKNPAAKIERIGFASDDLKTPSSTIARMDAIVAFNYTESNDKYSFANYASAFNNALNNSGLIASHIMLVRRARTADAWQLITEADGSTPVEFSDMASNLERLETLGKGQQLGIRFTFDMNDNDQGGNGGGSGTACWNTQASKVELCYNQEAGTGAHGEDQILSLDMTDPENYGDETKMGTLKANLVMENTSRPVFLFKRNYGGDLMLSADGSPERFTYKNNNNEEIEGDFYLDDNTSYRPWNGSSMAGGDIISNYYPSSTYDAFELVTPSVSEYSGYELLSVDITDKKDYVAAYDDSSINSGLHRFAVQTCPVIEQEIILRDANGDAILDEDGNKEKTKVTRKLYPRLSASISSVSAYDDGGINGSYTKQNETRAKLDDSKNVDLLGGVTVQVDLAEMDVSNGVRPDHNSAQKYKFPGSKYVWAVTATMGMYDSETGAGFSIVNPQTISYVITKWCSTIPQSGTPYDLLTTTEYKY</sequence>
<reference evidence="5 6" key="1">
    <citation type="submission" date="2020-11" db="EMBL/GenBank/DDBJ databases">
        <title>Enhanced detection system for hospital associated transmission using whole genome sequencing surveillance.</title>
        <authorList>
            <person name="Harrison L.H."/>
            <person name="Van Tyne D."/>
            <person name="Marsh J.W."/>
            <person name="Griffith M.P."/>
            <person name="Snyder D.J."/>
            <person name="Cooper V.S."/>
            <person name="Mustapha M."/>
        </authorList>
    </citation>
    <scope>NUCLEOTIDE SEQUENCE [LARGE SCALE GENOMIC DNA]</scope>
    <source>
        <strain evidence="5 6">CB00171</strain>
    </source>
</reference>
<dbReference type="Proteomes" id="UP001318920">
    <property type="component" value="Unassembled WGS sequence"/>
</dbReference>
<dbReference type="Pfam" id="PF21444">
    <property type="entry name" value="CofB_pilin_dom"/>
    <property type="match status" value="1"/>
</dbReference>
<evidence type="ECO:0000313" key="5">
    <source>
        <dbReference type="EMBL" id="MBJ8392102.1"/>
    </source>
</evidence>
<dbReference type="Gene3D" id="3.30.700.10">
    <property type="entry name" value="Glycoprotein, Type 4 Pilin"/>
    <property type="match status" value="1"/>
</dbReference>
<evidence type="ECO:0000259" key="4">
    <source>
        <dbReference type="Pfam" id="PF21444"/>
    </source>
</evidence>
<keyword evidence="3" id="KW-0472">Membrane</keyword>
<accession>A0ABS1A8F4</accession>
<dbReference type="InterPro" id="IPR012902">
    <property type="entry name" value="N_methyl_site"/>
</dbReference>
<feature type="region of interest" description="Disordered" evidence="2">
    <location>
        <begin position="65"/>
        <end position="84"/>
    </location>
</feature>
<organism evidence="5 6">
    <name type="scientific">Citrobacter cronae</name>
    <dbReference type="NCBI Taxonomy" id="1748967"/>
    <lineage>
        <taxon>Bacteria</taxon>
        <taxon>Pseudomonadati</taxon>
        <taxon>Pseudomonadota</taxon>
        <taxon>Gammaproteobacteria</taxon>
        <taxon>Enterobacterales</taxon>
        <taxon>Enterobacteriaceae</taxon>
        <taxon>Citrobacter</taxon>
        <taxon>Citrobacter freundii complex</taxon>
    </lineage>
</organism>
<dbReference type="InterPro" id="IPR048688">
    <property type="entry name" value="CofB-like_pilin_dom"/>
</dbReference>